<comment type="caution">
    <text evidence="1">The sequence shown here is derived from an EMBL/GenBank/DDBJ whole genome shotgun (WGS) entry which is preliminary data.</text>
</comment>
<organism evidence="1 2">
    <name type="scientific">Candidatus Copromonas faecavium</name>
    <name type="common">nom. illeg.</name>
    <dbReference type="NCBI Taxonomy" id="2840740"/>
    <lineage>
        <taxon>Bacteria</taxon>
        <taxon>Bacillati</taxon>
        <taxon>Bacillota</taxon>
        <taxon>Clostridia</taxon>
        <taxon>Lachnospirales</taxon>
        <taxon>Lachnospiraceae</taxon>
        <taxon>Candidatus Copromonas (nom. illeg.)</taxon>
    </lineage>
</organism>
<gene>
    <name evidence="1" type="ORF">IAB28_00810</name>
</gene>
<reference evidence="1" key="1">
    <citation type="submission" date="2020-10" db="EMBL/GenBank/DDBJ databases">
        <authorList>
            <person name="Gilroy R."/>
        </authorList>
    </citation>
    <scope>NUCLEOTIDE SEQUENCE</scope>
    <source>
        <strain evidence="1">CHK180-2868</strain>
    </source>
</reference>
<dbReference type="AlphaFoldDB" id="A0A9D1D497"/>
<dbReference type="PANTHER" id="PTHR34374">
    <property type="entry name" value="LARGE RIBOSOMAL RNA SUBUNIT ACCUMULATION PROTEIN YCED HOMOLOG 1, CHLOROPLASTIC"/>
    <property type="match status" value="1"/>
</dbReference>
<evidence type="ECO:0000313" key="2">
    <source>
        <dbReference type="Proteomes" id="UP000824250"/>
    </source>
</evidence>
<protein>
    <submittedName>
        <fullName evidence="1">DUF177 domain-containing protein</fullName>
    </submittedName>
</protein>
<name>A0A9D1D497_9FIRM</name>
<dbReference type="InterPro" id="IPR003772">
    <property type="entry name" value="YceD"/>
</dbReference>
<reference evidence="1" key="2">
    <citation type="journal article" date="2021" name="PeerJ">
        <title>Extensive microbial diversity within the chicken gut microbiome revealed by metagenomics and culture.</title>
        <authorList>
            <person name="Gilroy R."/>
            <person name="Ravi A."/>
            <person name="Getino M."/>
            <person name="Pursley I."/>
            <person name="Horton D.L."/>
            <person name="Alikhan N.F."/>
            <person name="Baker D."/>
            <person name="Gharbi K."/>
            <person name="Hall N."/>
            <person name="Watson M."/>
            <person name="Adriaenssens E.M."/>
            <person name="Foster-Nyarko E."/>
            <person name="Jarju S."/>
            <person name="Secka A."/>
            <person name="Antonio M."/>
            <person name="Oren A."/>
            <person name="Chaudhuri R.R."/>
            <person name="La Ragione R."/>
            <person name="Hildebrand F."/>
            <person name="Pallen M.J."/>
        </authorList>
    </citation>
    <scope>NUCLEOTIDE SEQUENCE</scope>
    <source>
        <strain evidence="1">CHK180-2868</strain>
    </source>
</reference>
<evidence type="ECO:0000313" key="1">
    <source>
        <dbReference type="EMBL" id="HIR04502.1"/>
    </source>
</evidence>
<dbReference type="Pfam" id="PF02620">
    <property type="entry name" value="YceD"/>
    <property type="match status" value="1"/>
</dbReference>
<accession>A0A9D1D497</accession>
<proteinExistence type="predicted"/>
<sequence>MLVNLSEVFTLEGKEKTWEVPFEKSAYESGEGTYPVLASAPIRITVKNLGNKKLSLTGGTSVTLEIPCARCLEPVEYSCDLEFDQELDMNVSDEDRVKDLDEQSYLCGYHLDADMLVCGELALQLPMRVLCREDCKGLCSRCGANLNHTTCDCDQQSLDPRMAAIQDIFKQFKEV</sequence>
<dbReference type="PANTHER" id="PTHR34374:SF1">
    <property type="entry name" value="LARGE RIBOSOMAL RNA SUBUNIT ACCUMULATION PROTEIN YCED HOMOLOG 1, CHLOROPLASTIC"/>
    <property type="match status" value="1"/>
</dbReference>
<dbReference type="EMBL" id="DVGC01000001">
    <property type="protein sequence ID" value="HIR04502.1"/>
    <property type="molecule type" value="Genomic_DNA"/>
</dbReference>
<dbReference type="Proteomes" id="UP000824250">
    <property type="component" value="Unassembled WGS sequence"/>
</dbReference>